<comment type="caution">
    <text evidence="1">The sequence shown here is derived from an EMBL/GenBank/DDBJ whole genome shotgun (WGS) entry which is preliminary data.</text>
</comment>
<evidence type="ECO:0000313" key="2">
    <source>
        <dbReference type="Proteomes" id="UP000279673"/>
    </source>
</evidence>
<dbReference type="Proteomes" id="UP000279673">
    <property type="component" value="Unassembled WGS sequence"/>
</dbReference>
<keyword evidence="2" id="KW-1185">Reference proteome</keyword>
<sequence>MASLRVDKAFMALITQYRRGLGAPSSFPEAAEIALRQRIFPLIDTELRKIDPRYQIFGQDILDRFFDEAEH</sequence>
<organism evidence="1 2">
    <name type="scientific">Paenirhodobacter hankyongi</name>
    <dbReference type="NCBI Taxonomy" id="2294033"/>
    <lineage>
        <taxon>Bacteria</taxon>
        <taxon>Pseudomonadati</taxon>
        <taxon>Pseudomonadota</taxon>
        <taxon>Alphaproteobacteria</taxon>
        <taxon>Rhodobacterales</taxon>
        <taxon>Rhodobacter group</taxon>
        <taxon>Paenirhodobacter</taxon>
    </lineage>
</organism>
<dbReference type="EMBL" id="RCHI01000003">
    <property type="protein sequence ID" value="RLL71820.1"/>
    <property type="molecule type" value="Genomic_DNA"/>
</dbReference>
<reference evidence="1 2" key="1">
    <citation type="submission" date="2018-10" db="EMBL/GenBank/DDBJ databases">
        <title>Rhodobacter sp . BO-81.</title>
        <authorList>
            <person name="Im W.T."/>
        </authorList>
    </citation>
    <scope>NUCLEOTIDE SEQUENCE [LARGE SCALE GENOMIC DNA]</scope>
    <source>
        <strain evidence="1 2">BO-81</strain>
    </source>
</reference>
<accession>A0A421BU37</accession>
<gene>
    <name evidence="1" type="ORF">DYS74_04185</name>
</gene>
<protein>
    <submittedName>
        <fullName evidence="1">Uncharacterized protein</fullName>
    </submittedName>
</protein>
<name>A0A421BU37_9RHOB</name>
<evidence type="ECO:0000313" key="1">
    <source>
        <dbReference type="EMBL" id="RLL71820.1"/>
    </source>
</evidence>
<proteinExistence type="predicted"/>
<dbReference type="AlphaFoldDB" id="A0A421BU37"/>